<dbReference type="AlphaFoldDB" id="A0A5E7QFR6"/>
<dbReference type="EMBL" id="CABVIK010000032">
    <property type="protein sequence ID" value="VVP61016.1"/>
    <property type="molecule type" value="Genomic_DNA"/>
</dbReference>
<feature type="compositionally biased region" description="Polar residues" evidence="1">
    <location>
        <begin position="167"/>
        <end position="176"/>
    </location>
</feature>
<evidence type="ECO:0000313" key="3">
    <source>
        <dbReference type="EMBL" id="VVP61016.1"/>
    </source>
</evidence>
<protein>
    <submittedName>
        <fullName evidence="3">Uncharacterized protein</fullName>
    </submittedName>
</protein>
<evidence type="ECO:0000313" key="2">
    <source>
        <dbReference type="EMBL" id="VVN47954.1"/>
    </source>
</evidence>
<reference evidence="4 5" key="1">
    <citation type="submission" date="2019-09" db="EMBL/GenBank/DDBJ databases">
        <authorList>
            <person name="Chandra G."/>
            <person name="Truman W A."/>
        </authorList>
    </citation>
    <scope>NUCLEOTIDE SEQUENCE [LARGE SCALE GENOMIC DNA]</scope>
    <source>
        <strain evidence="2">PS655</strain>
        <strain evidence="3">PS870</strain>
    </source>
</reference>
<evidence type="ECO:0000313" key="4">
    <source>
        <dbReference type="Proteomes" id="UP000327167"/>
    </source>
</evidence>
<evidence type="ECO:0000313" key="5">
    <source>
        <dbReference type="Proteomes" id="UP000349468"/>
    </source>
</evidence>
<dbReference type="Proteomes" id="UP000349468">
    <property type="component" value="Unassembled WGS sequence"/>
</dbReference>
<gene>
    <name evidence="2" type="ORF">PS655_06031</name>
    <name evidence="3" type="ORF">PS870_06235</name>
</gene>
<name>A0A5E7QFR6_PSEFL</name>
<dbReference type="EMBL" id="CABVHJ010000043">
    <property type="protein sequence ID" value="VVN47954.1"/>
    <property type="molecule type" value="Genomic_DNA"/>
</dbReference>
<feature type="region of interest" description="Disordered" evidence="1">
    <location>
        <begin position="140"/>
        <end position="197"/>
    </location>
</feature>
<organism evidence="3 5">
    <name type="scientific">Pseudomonas fluorescens</name>
    <dbReference type="NCBI Taxonomy" id="294"/>
    <lineage>
        <taxon>Bacteria</taxon>
        <taxon>Pseudomonadati</taxon>
        <taxon>Pseudomonadota</taxon>
        <taxon>Gammaproteobacteria</taxon>
        <taxon>Pseudomonadales</taxon>
        <taxon>Pseudomonadaceae</taxon>
        <taxon>Pseudomonas</taxon>
    </lineage>
</organism>
<feature type="compositionally biased region" description="Polar residues" evidence="1">
    <location>
        <begin position="140"/>
        <end position="157"/>
    </location>
</feature>
<evidence type="ECO:0000256" key="1">
    <source>
        <dbReference type="SAM" id="MobiDB-lite"/>
    </source>
</evidence>
<accession>A0A5E7QFR6</accession>
<sequence>MLFGAPRTARDIYKFGSFARSKAPEIMQNMHDFLNDATGAGSRYRPLSHSIEDGLNNTMELPQSTETNTYLRENPVEHQTNFFSARRTRNTLDYVRWGKRGVTVTGWGIDSFDYIYQPTENNKLKIAFKDFEVTQPSAETWSERQLVQDQRGKSSTRPAPPACLHTQPPSRENTAPANARPGSGRRDKYENPRATYKPSLNEVLDSRLLPCCRQHDLPNAHILRLFVGITNR</sequence>
<proteinExistence type="predicted"/>
<dbReference type="Proteomes" id="UP000327167">
    <property type="component" value="Unassembled WGS sequence"/>
</dbReference>